<feature type="compositionally biased region" description="Acidic residues" evidence="1">
    <location>
        <begin position="517"/>
        <end position="527"/>
    </location>
</feature>
<organism evidence="2 3">
    <name type="scientific">Tricholomella constricta</name>
    <dbReference type="NCBI Taxonomy" id="117010"/>
    <lineage>
        <taxon>Eukaryota</taxon>
        <taxon>Fungi</taxon>
        <taxon>Dikarya</taxon>
        <taxon>Basidiomycota</taxon>
        <taxon>Agaricomycotina</taxon>
        <taxon>Agaricomycetes</taxon>
        <taxon>Agaricomycetidae</taxon>
        <taxon>Agaricales</taxon>
        <taxon>Tricholomatineae</taxon>
        <taxon>Lyophyllaceae</taxon>
        <taxon>Tricholomella</taxon>
    </lineage>
</organism>
<evidence type="ECO:0000256" key="1">
    <source>
        <dbReference type="SAM" id="MobiDB-lite"/>
    </source>
</evidence>
<protein>
    <submittedName>
        <fullName evidence="2">Uncharacterized protein</fullName>
    </submittedName>
</protein>
<sequence length="527" mass="58155">MSVSIDIVPIADTLDMYGDADISSAYSLSGHVSISVSSPYSIFERRRTARIMLHSITLTFEGQTEIHTPQTGYCAVRLCSVTREIAPCEPVEMSNEGHEDSDVPCIWNVVFDLPIPGWLPQSASYGVEEVGVRYGLFAEAKFSVIDDSQSNPWSLATLCSSFRSRAKNEKAHRQIRLRRLMCHPEDETGTAPLQSTITYLVNTNVAPDGESKRLRFPNDVLSKIHVLATVPEHADMESHGFPLVIRMRTKDLAAEECKRIQVSSVSANVVQKERYRTRVPSEYMRRYPLPPRPRQPPHEPLRDPHPISFMYDSGLGVFCAMEENASRSFSLLPPNESGVYTLPGNTYPFENDADTSAEAATWYTLESSVPFVHQAPDGKELDWAGPSLLLPTISSPLVNVAHEVRIELTCTYDIPGGSQVATERLAFAIPLSFAFFAPDTNRCITPPPVHSTEETTQSGSPKPSLPAPMPYAPNLPAYSQLFDCNGDRKIDYTVPLPLYTPRSSGSASSSTANLNVDGDETEPLLST</sequence>
<dbReference type="Proteomes" id="UP000565441">
    <property type="component" value="Unassembled WGS sequence"/>
</dbReference>
<dbReference type="AlphaFoldDB" id="A0A8H5HCR7"/>
<gene>
    <name evidence="2" type="ORF">D9615_004146</name>
</gene>
<feature type="region of interest" description="Disordered" evidence="1">
    <location>
        <begin position="499"/>
        <end position="527"/>
    </location>
</feature>
<keyword evidence="3" id="KW-1185">Reference proteome</keyword>
<accession>A0A8H5HCR7</accession>
<reference evidence="2 3" key="1">
    <citation type="journal article" date="2020" name="ISME J.">
        <title>Uncovering the hidden diversity of litter-decomposition mechanisms in mushroom-forming fungi.</title>
        <authorList>
            <person name="Floudas D."/>
            <person name="Bentzer J."/>
            <person name="Ahren D."/>
            <person name="Johansson T."/>
            <person name="Persson P."/>
            <person name="Tunlid A."/>
        </authorList>
    </citation>
    <scope>NUCLEOTIDE SEQUENCE [LARGE SCALE GENOMIC DNA]</scope>
    <source>
        <strain evidence="2 3">CBS 661.87</strain>
    </source>
</reference>
<name>A0A8H5HCR7_9AGAR</name>
<evidence type="ECO:0000313" key="2">
    <source>
        <dbReference type="EMBL" id="KAF5380868.1"/>
    </source>
</evidence>
<evidence type="ECO:0000313" key="3">
    <source>
        <dbReference type="Proteomes" id="UP000565441"/>
    </source>
</evidence>
<feature type="region of interest" description="Disordered" evidence="1">
    <location>
        <begin position="445"/>
        <end position="470"/>
    </location>
</feature>
<proteinExistence type="predicted"/>
<dbReference type="EMBL" id="JAACJP010000012">
    <property type="protein sequence ID" value="KAF5380868.1"/>
    <property type="molecule type" value="Genomic_DNA"/>
</dbReference>
<comment type="caution">
    <text evidence="2">The sequence shown here is derived from an EMBL/GenBank/DDBJ whole genome shotgun (WGS) entry which is preliminary data.</text>
</comment>
<dbReference type="OrthoDB" id="1638493at2759"/>